<protein>
    <recommendedName>
        <fullName evidence="2">4'-phosphopantetheinyl transferase domain-containing protein</fullName>
    </recommendedName>
</protein>
<dbReference type="AlphaFoldDB" id="H5STN0"/>
<dbReference type="Pfam" id="PF01648">
    <property type="entry name" value="ACPS"/>
    <property type="match status" value="1"/>
</dbReference>
<accession>H5STN0</accession>
<evidence type="ECO:0000259" key="2">
    <source>
        <dbReference type="Pfam" id="PF01648"/>
    </source>
</evidence>
<dbReference type="GO" id="GO:0008897">
    <property type="term" value="F:holo-[acyl-carrier-protein] synthase activity"/>
    <property type="evidence" value="ECO:0007669"/>
    <property type="project" value="InterPro"/>
</dbReference>
<reference evidence="3" key="1">
    <citation type="journal article" date="2005" name="Environ. Microbiol.">
        <title>Genetic and functional properties of uncultivated thermophilic crenarchaeotes from a subsurface gold mine as revealed by analysis of genome fragments.</title>
        <authorList>
            <person name="Nunoura T."/>
            <person name="Hirayama H."/>
            <person name="Takami H."/>
            <person name="Oida H."/>
            <person name="Nishi S."/>
            <person name="Shimamura S."/>
            <person name="Suzuki Y."/>
            <person name="Inagaki F."/>
            <person name="Takai K."/>
            <person name="Nealson K.H."/>
            <person name="Horikoshi K."/>
        </authorList>
    </citation>
    <scope>NUCLEOTIDE SEQUENCE</scope>
</reference>
<keyword evidence="1" id="KW-0808">Transferase</keyword>
<dbReference type="EMBL" id="AP011803">
    <property type="protein sequence ID" value="BAL59852.1"/>
    <property type="molecule type" value="Genomic_DNA"/>
</dbReference>
<dbReference type="SUPFAM" id="SSF56214">
    <property type="entry name" value="4'-phosphopantetheinyl transferase"/>
    <property type="match status" value="2"/>
</dbReference>
<name>H5STN0_ACEAU</name>
<evidence type="ECO:0000313" key="3">
    <source>
        <dbReference type="EMBL" id="BAL59852.1"/>
    </source>
</evidence>
<reference evidence="3" key="2">
    <citation type="journal article" date="2012" name="PLoS ONE">
        <title>A Deeply Branching Thermophilic Bacterium with an Ancient Acetyl-CoA Pathway Dominates a Subsurface Ecosystem.</title>
        <authorList>
            <person name="Takami H."/>
            <person name="Noguchi H."/>
            <person name="Takaki Y."/>
            <person name="Uchiyama I."/>
            <person name="Toyoda A."/>
            <person name="Nishi S."/>
            <person name="Chee G.-J."/>
            <person name="Arai W."/>
            <person name="Nunoura T."/>
            <person name="Itoh T."/>
            <person name="Hattori M."/>
            <person name="Takai K."/>
        </authorList>
    </citation>
    <scope>NUCLEOTIDE SEQUENCE</scope>
</reference>
<evidence type="ECO:0000256" key="1">
    <source>
        <dbReference type="ARBA" id="ARBA00022679"/>
    </source>
</evidence>
<feature type="domain" description="4'-phosphopantetheinyl transferase" evidence="2">
    <location>
        <begin position="130"/>
        <end position="221"/>
    </location>
</feature>
<dbReference type="InterPro" id="IPR008278">
    <property type="entry name" value="4-PPantetheinyl_Trfase_dom"/>
</dbReference>
<sequence>MTQSIVRVHLAFPCPFPAFSHWLTLEELRTFERITAPQRRHDWLAGRRAAKELIRCYLLETVGLELPPSQIRILNDAHGAPYADLPSWPPSLKGRGSSPPRVGEGLGERFCISIAHSAGHGLAGLAPHGSIGVDLQRIRPVRSDLAERVLTDHERTQFVHYFVKRESEGLLVFWALKEAAIKAQRTRPAPALREIAVRLTEPGHAEISLRTQRLKAQWGQWGEFIWAWAFF</sequence>
<dbReference type="Gene3D" id="3.90.470.20">
    <property type="entry name" value="4'-phosphopantetheinyl transferase domain"/>
    <property type="match status" value="2"/>
</dbReference>
<dbReference type="InterPro" id="IPR037143">
    <property type="entry name" value="4-PPantetheinyl_Trfase_dom_sf"/>
</dbReference>
<dbReference type="GO" id="GO:0000287">
    <property type="term" value="F:magnesium ion binding"/>
    <property type="evidence" value="ECO:0007669"/>
    <property type="project" value="InterPro"/>
</dbReference>
<gene>
    <name evidence="3" type="ORF">HGMM_OP4C488</name>
</gene>
<organism evidence="3">
    <name type="scientific">Acetithermum autotrophicum</name>
    <dbReference type="NCBI Taxonomy" id="1446466"/>
    <lineage>
        <taxon>Bacteria</taxon>
        <taxon>Candidatus Bipolaricaulota</taxon>
        <taxon>Candidatus Acetithermum</taxon>
    </lineage>
</organism>
<proteinExistence type="predicted"/>